<dbReference type="InterPro" id="IPR000182">
    <property type="entry name" value="GNAT_dom"/>
</dbReference>
<evidence type="ECO:0000259" key="1">
    <source>
        <dbReference type="PROSITE" id="PS51186"/>
    </source>
</evidence>
<accession>A0ABR7XCX4</accession>
<name>A0ABR7XCX4_9BACT</name>
<dbReference type="PROSITE" id="PS51186">
    <property type="entry name" value="GNAT"/>
    <property type="match status" value="1"/>
</dbReference>
<organism evidence="2 3">
    <name type="scientific">Pontibacter aquaedesilientis</name>
    <dbReference type="NCBI Taxonomy" id="2766980"/>
    <lineage>
        <taxon>Bacteria</taxon>
        <taxon>Pseudomonadati</taxon>
        <taxon>Bacteroidota</taxon>
        <taxon>Cytophagia</taxon>
        <taxon>Cytophagales</taxon>
        <taxon>Hymenobacteraceae</taxon>
        <taxon>Pontibacter</taxon>
    </lineage>
</organism>
<dbReference type="InterPro" id="IPR016181">
    <property type="entry name" value="Acyl_CoA_acyltransferase"/>
</dbReference>
<dbReference type="Proteomes" id="UP000625551">
    <property type="component" value="Unassembled WGS sequence"/>
</dbReference>
<evidence type="ECO:0000313" key="3">
    <source>
        <dbReference type="Proteomes" id="UP000625551"/>
    </source>
</evidence>
<feature type="domain" description="N-acetyltransferase" evidence="1">
    <location>
        <begin position="61"/>
        <end position="228"/>
    </location>
</feature>
<reference evidence="2 3" key="1">
    <citation type="submission" date="2020-09" db="EMBL/GenBank/DDBJ databases">
        <title>Genome sequencing and assembly of Pontibacter sp.</title>
        <authorList>
            <person name="Chhetri G."/>
        </authorList>
    </citation>
    <scope>NUCLEOTIDE SEQUENCE [LARGE SCALE GENOMIC DNA]</scope>
    <source>
        <strain evidence="2 3">JH31</strain>
    </source>
</reference>
<dbReference type="RefSeq" id="WP_191182274.1">
    <property type="nucleotide sequence ID" value="NZ_JACXAJ010000001.1"/>
</dbReference>
<dbReference type="EMBL" id="JACXAJ010000001">
    <property type="protein sequence ID" value="MBD1396141.1"/>
    <property type="molecule type" value="Genomic_DNA"/>
</dbReference>
<comment type="caution">
    <text evidence="2">The sequence shown here is derived from an EMBL/GenBank/DDBJ whole genome shotgun (WGS) entry which is preliminary data.</text>
</comment>
<dbReference type="SUPFAM" id="SSF55729">
    <property type="entry name" value="Acyl-CoA N-acyltransferases (Nat)"/>
    <property type="match status" value="1"/>
</dbReference>
<protein>
    <submittedName>
        <fullName evidence="2">N-acetyltransferase</fullName>
    </submittedName>
</protein>
<sequence length="235" mass="26861">MKTGIGTLVSKAKKGVNLLLKGHAMTLWNTLRKRIYSSKQSVGLRRDMSKPFASPKANIDIQVRPLEEQDTKFLLCTEGLTEKEVKIVEVQRNLVNSDLKRCYVAVTEDGTPCYMQWVLKPQDNKKIKRYFGNIFPDLKQNEALLEGAFMHHAFRGKRVMPEAMCQIADQAYQNGARYVITFVEVHNIPSLKGCKNCGFSPYILRKETWILFRRYVSFEALPEEKFVGHAVALAS</sequence>
<keyword evidence="3" id="KW-1185">Reference proteome</keyword>
<proteinExistence type="predicted"/>
<gene>
    <name evidence="2" type="ORF">H9Q13_03105</name>
</gene>
<evidence type="ECO:0000313" key="2">
    <source>
        <dbReference type="EMBL" id="MBD1396141.1"/>
    </source>
</evidence>
<dbReference type="Gene3D" id="3.40.630.30">
    <property type="match status" value="1"/>
</dbReference>